<dbReference type="STRING" id="1123367.GCA_000621305_02117"/>
<dbReference type="PANTHER" id="PTHR41521:SF4">
    <property type="entry name" value="BLR0684 PROTEIN"/>
    <property type="match status" value="1"/>
</dbReference>
<evidence type="ECO:0000313" key="2">
    <source>
        <dbReference type="EMBL" id="ENO89198.1"/>
    </source>
</evidence>
<name>N6Z443_THAL4</name>
<dbReference type="PANTHER" id="PTHR41521">
    <property type="match status" value="1"/>
</dbReference>
<dbReference type="EMBL" id="AMXE01000018">
    <property type="protein sequence ID" value="ENO89198.1"/>
    <property type="molecule type" value="Genomic_DNA"/>
</dbReference>
<dbReference type="Proteomes" id="UP000013232">
    <property type="component" value="Unassembled WGS sequence"/>
</dbReference>
<dbReference type="SUPFAM" id="SSF54909">
    <property type="entry name" value="Dimeric alpha+beta barrel"/>
    <property type="match status" value="1"/>
</dbReference>
<keyword evidence="3" id="KW-1185">Reference proteome</keyword>
<gene>
    <name evidence="2" type="ORF">C666_07045</name>
</gene>
<comment type="caution">
    <text evidence="2">The sequence shown here is derived from an EMBL/GenBank/DDBJ whole genome shotgun (WGS) entry which is preliminary data.</text>
</comment>
<dbReference type="eggNOG" id="COG5470">
    <property type="taxonomic scope" value="Bacteria"/>
</dbReference>
<dbReference type="InterPro" id="IPR010753">
    <property type="entry name" value="DUF1330"/>
</dbReference>
<evidence type="ECO:0000259" key="1">
    <source>
        <dbReference type="Pfam" id="PF07045"/>
    </source>
</evidence>
<dbReference type="AlphaFoldDB" id="N6Z443"/>
<proteinExistence type="predicted"/>
<feature type="domain" description="DUF1330" evidence="1">
    <location>
        <begin position="4"/>
        <end position="91"/>
    </location>
</feature>
<sequence length="95" mass="10329">MNRAYAIGRITVKDETLWAAYRAKVPATLEPWGGELVFRGTQFAALAGLCPEADVVVVRFPNAAALRDWFASAAYQALIPLREAAAEVVLTAYES</sequence>
<accession>N6Z443</accession>
<reference evidence="2 3" key="1">
    <citation type="submission" date="2012-09" db="EMBL/GenBank/DDBJ databases">
        <title>Draft Genome Sequences of 6 Strains from Genus Thauera.</title>
        <authorList>
            <person name="Liu B."/>
            <person name="Shapleigh J.P."/>
            <person name="Frostegard A.H."/>
        </authorList>
    </citation>
    <scope>NUCLEOTIDE SEQUENCE [LARGE SCALE GENOMIC DNA]</scope>
    <source>
        <strain evidence="3">47Lol / DSM 12138</strain>
    </source>
</reference>
<dbReference type="OrthoDB" id="516779at2"/>
<dbReference type="RefSeq" id="WP_004336068.1">
    <property type="nucleotide sequence ID" value="NZ_AMXE01000018.1"/>
</dbReference>
<protein>
    <recommendedName>
        <fullName evidence="1">DUF1330 domain-containing protein</fullName>
    </recommendedName>
</protein>
<evidence type="ECO:0000313" key="3">
    <source>
        <dbReference type="Proteomes" id="UP000013232"/>
    </source>
</evidence>
<dbReference type="InterPro" id="IPR011008">
    <property type="entry name" value="Dimeric_a/b-barrel"/>
</dbReference>
<dbReference type="Gene3D" id="3.30.70.100">
    <property type="match status" value="1"/>
</dbReference>
<organism evidence="2 3">
    <name type="scientific">Thauera linaloolentis (strain DSM 12138 / JCM 21573 / CCUG 41526 / CIP 105981 / IAM 15112 / NBRC 102519 / 47Lol)</name>
    <dbReference type="NCBI Taxonomy" id="1123367"/>
    <lineage>
        <taxon>Bacteria</taxon>
        <taxon>Pseudomonadati</taxon>
        <taxon>Pseudomonadota</taxon>
        <taxon>Betaproteobacteria</taxon>
        <taxon>Rhodocyclales</taxon>
        <taxon>Zoogloeaceae</taxon>
        <taxon>Thauera</taxon>
    </lineage>
</organism>
<dbReference type="Pfam" id="PF07045">
    <property type="entry name" value="DUF1330"/>
    <property type="match status" value="1"/>
</dbReference>